<sequence>MHGFEVLADPVRRRVLELLAVGAHAAGEIGAAIGAEFGISQPAVSQ</sequence>
<dbReference type="SUPFAM" id="SSF46785">
    <property type="entry name" value="Winged helix' DNA-binding domain"/>
    <property type="match status" value="1"/>
</dbReference>
<feature type="non-terminal residue" evidence="1">
    <location>
        <position position="46"/>
    </location>
</feature>
<dbReference type="Proteomes" id="UP001331936">
    <property type="component" value="Unassembled WGS sequence"/>
</dbReference>
<comment type="caution">
    <text evidence="1">The sequence shown here is derived from an EMBL/GenBank/DDBJ whole genome shotgun (WGS) entry which is preliminary data.</text>
</comment>
<proteinExistence type="predicted"/>
<evidence type="ECO:0000313" key="2">
    <source>
        <dbReference type="Proteomes" id="UP001331936"/>
    </source>
</evidence>
<accession>A0ABU7JZY5</accession>
<dbReference type="InterPro" id="IPR036390">
    <property type="entry name" value="WH_DNA-bd_sf"/>
</dbReference>
<dbReference type="Gene3D" id="1.10.10.10">
    <property type="entry name" value="Winged helix-like DNA-binding domain superfamily/Winged helix DNA-binding domain"/>
    <property type="match status" value="1"/>
</dbReference>
<organism evidence="1 2">
    <name type="scientific">Rhodococcus chondri</name>
    <dbReference type="NCBI Taxonomy" id="3065941"/>
    <lineage>
        <taxon>Bacteria</taxon>
        <taxon>Bacillati</taxon>
        <taxon>Actinomycetota</taxon>
        <taxon>Actinomycetes</taxon>
        <taxon>Mycobacteriales</taxon>
        <taxon>Nocardiaceae</taxon>
        <taxon>Rhodococcus</taxon>
    </lineage>
</organism>
<gene>
    <name evidence="1" type="ORF">Q8814_26300</name>
</gene>
<dbReference type="CDD" id="cd00090">
    <property type="entry name" value="HTH_ARSR"/>
    <property type="match status" value="1"/>
</dbReference>
<reference evidence="1 2" key="1">
    <citation type="submission" date="2023-08" db="EMBL/GenBank/DDBJ databases">
        <authorList>
            <person name="Girao M."/>
            <person name="Carvalho M.F."/>
        </authorList>
    </citation>
    <scope>NUCLEOTIDE SEQUENCE [LARGE SCALE GENOMIC DNA]</scope>
    <source>
        <strain evidence="1 2">CC-R104</strain>
    </source>
</reference>
<dbReference type="InterPro" id="IPR011991">
    <property type="entry name" value="ArsR-like_HTH"/>
</dbReference>
<dbReference type="InterPro" id="IPR036388">
    <property type="entry name" value="WH-like_DNA-bd_sf"/>
</dbReference>
<name>A0ABU7JZY5_9NOCA</name>
<protein>
    <submittedName>
        <fullName evidence="1">Transcriptional regulator</fullName>
    </submittedName>
</protein>
<dbReference type="EMBL" id="JAUZMZ010000387">
    <property type="protein sequence ID" value="MEE2035570.1"/>
    <property type="molecule type" value="Genomic_DNA"/>
</dbReference>
<evidence type="ECO:0000313" key="1">
    <source>
        <dbReference type="EMBL" id="MEE2035570.1"/>
    </source>
</evidence>
<keyword evidence="2" id="KW-1185">Reference proteome</keyword>